<keyword evidence="2" id="KW-1185">Reference proteome</keyword>
<reference evidence="1 2" key="1">
    <citation type="journal article" date="2019" name="Commun. Biol.">
        <title>The bagworm genome reveals a unique fibroin gene that provides high tensile strength.</title>
        <authorList>
            <person name="Kono N."/>
            <person name="Nakamura H."/>
            <person name="Ohtoshi R."/>
            <person name="Tomita M."/>
            <person name="Numata K."/>
            <person name="Arakawa K."/>
        </authorList>
    </citation>
    <scope>NUCLEOTIDE SEQUENCE [LARGE SCALE GENOMIC DNA]</scope>
</reference>
<dbReference type="EMBL" id="BGZK01000552">
    <property type="protein sequence ID" value="GBP49772.1"/>
    <property type="molecule type" value="Genomic_DNA"/>
</dbReference>
<comment type="caution">
    <text evidence="1">The sequence shown here is derived from an EMBL/GenBank/DDBJ whole genome shotgun (WGS) entry which is preliminary data.</text>
</comment>
<gene>
    <name evidence="1" type="ORF">EVAR_81391_1</name>
</gene>
<sequence length="202" mass="23200">MVTRRDPRRSFYQFGAVHKLCHAFKGEVKGQQSAASCDKGGRAGNLVFCLPACRSRGRCTPLLYGNNARRTAAQLLTGQEHFLFRTGGAVVRYFVAYKTLDGCSNRWEDNWHVKPWSRVVVIVLATTDASTFSLHYASRRSIPQPDMKWLREGLHQHKNQPGEVVMPRFGNEESFQREEHELDVTAEEYEGMKRDVVDRRRL</sequence>
<evidence type="ECO:0000313" key="1">
    <source>
        <dbReference type="EMBL" id="GBP49772.1"/>
    </source>
</evidence>
<dbReference type="AlphaFoldDB" id="A0A4C1WGY3"/>
<proteinExistence type="predicted"/>
<name>A0A4C1WGY3_EUMVA</name>
<dbReference type="Proteomes" id="UP000299102">
    <property type="component" value="Unassembled WGS sequence"/>
</dbReference>
<evidence type="ECO:0000313" key="2">
    <source>
        <dbReference type="Proteomes" id="UP000299102"/>
    </source>
</evidence>
<accession>A0A4C1WGY3</accession>
<organism evidence="1 2">
    <name type="scientific">Eumeta variegata</name>
    <name type="common">Bagworm moth</name>
    <name type="synonym">Eumeta japonica</name>
    <dbReference type="NCBI Taxonomy" id="151549"/>
    <lineage>
        <taxon>Eukaryota</taxon>
        <taxon>Metazoa</taxon>
        <taxon>Ecdysozoa</taxon>
        <taxon>Arthropoda</taxon>
        <taxon>Hexapoda</taxon>
        <taxon>Insecta</taxon>
        <taxon>Pterygota</taxon>
        <taxon>Neoptera</taxon>
        <taxon>Endopterygota</taxon>
        <taxon>Lepidoptera</taxon>
        <taxon>Glossata</taxon>
        <taxon>Ditrysia</taxon>
        <taxon>Tineoidea</taxon>
        <taxon>Psychidae</taxon>
        <taxon>Oiketicinae</taxon>
        <taxon>Eumeta</taxon>
    </lineage>
</organism>
<protein>
    <submittedName>
        <fullName evidence="1">Uncharacterized protein</fullName>
    </submittedName>
</protein>